<dbReference type="Proteomes" id="UP000835206">
    <property type="component" value="Chromosome 15"/>
</dbReference>
<dbReference type="KEGG" id="bter:105666598"/>
<dbReference type="InterPro" id="IPR001878">
    <property type="entry name" value="Znf_CCHC"/>
</dbReference>
<dbReference type="PANTHER" id="PTHR47331">
    <property type="entry name" value="PHD-TYPE DOMAIN-CONTAINING PROTEIN"/>
    <property type="match status" value="1"/>
</dbReference>
<evidence type="ECO:0000313" key="4">
    <source>
        <dbReference type="Proteomes" id="UP000835206"/>
    </source>
</evidence>
<feature type="domain" description="CCHC-type" evidence="3">
    <location>
        <begin position="103"/>
        <end position="116"/>
    </location>
</feature>
<evidence type="ECO:0000259" key="3">
    <source>
        <dbReference type="PROSITE" id="PS50158"/>
    </source>
</evidence>
<organism evidence="4 5">
    <name type="scientific">Bombus terrestris</name>
    <name type="common">Buff-tailed bumblebee</name>
    <name type="synonym">Apis terrestris</name>
    <dbReference type="NCBI Taxonomy" id="30195"/>
    <lineage>
        <taxon>Eukaryota</taxon>
        <taxon>Metazoa</taxon>
        <taxon>Ecdysozoa</taxon>
        <taxon>Arthropoda</taxon>
        <taxon>Hexapoda</taxon>
        <taxon>Insecta</taxon>
        <taxon>Pterygota</taxon>
        <taxon>Neoptera</taxon>
        <taxon>Endopterygota</taxon>
        <taxon>Hymenoptera</taxon>
        <taxon>Apocrita</taxon>
        <taxon>Aculeata</taxon>
        <taxon>Apoidea</taxon>
        <taxon>Anthophila</taxon>
        <taxon>Apidae</taxon>
        <taxon>Bombus</taxon>
        <taxon>Bombus</taxon>
    </lineage>
</organism>
<protein>
    <submittedName>
        <fullName evidence="5">Uncharacterized protein LOC105666598</fullName>
    </submittedName>
</protein>
<keyword evidence="4" id="KW-1185">Reference proteome</keyword>
<sequence>MAAAIGALTLPNKRMPSHTHLINFLTTRANGDQNNFTSKETKGACDQRPRQRPQAPQGHAFITSQAPSTCPTCQGSHSIWRCDSFKSKSLRERLREVKRGSLCMNCLRKGHTVRDCHAGSCRACGERHHMMLHRAKRYSGSRSSTPSPKSSPSNSRSTTPSLSPPSSPTRHRRHTTNHRSETPRTASPPSPSSIEHTRPTASKSLSNDIIITAQINILNDKHQPIRCRALLASMCVGQINLTQPDEPELRLQKTRFGWVIGGSSNSQTATNTFHASTTVLQADLARFWEIDEGPSIKHLSETDRRCEEHFQTHIRRISEGRYN</sequence>
<feature type="region of interest" description="Disordered" evidence="2">
    <location>
        <begin position="30"/>
        <end position="66"/>
    </location>
</feature>
<name>A0A9C6SWK1_BOMTE</name>
<dbReference type="GO" id="GO:0003676">
    <property type="term" value="F:nucleic acid binding"/>
    <property type="evidence" value="ECO:0007669"/>
    <property type="project" value="InterPro"/>
</dbReference>
<dbReference type="Gene3D" id="4.10.60.10">
    <property type="entry name" value="Zinc finger, CCHC-type"/>
    <property type="match status" value="1"/>
</dbReference>
<reference evidence="5" key="1">
    <citation type="submission" date="2025-08" db="UniProtKB">
        <authorList>
            <consortium name="RefSeq"/>
        </authorList>
    </citation>
    <scope>IDENTIFICATION</scope>
</reference>
<keyword evidence="1" id="KW-0479">Metal-binding</keyword>
<dbReference type="AlphaFoldDB" id="A0A9C6SWK1"/>
<feature type="region of interest" description="Disordered" evidence="2">
    <location>
        <begin position="135"/>
        <end position="202"/>
    </location>
</feature>
<gene>
    <name evidence="5" type="primary">LOC105666598</name>
</gene>
<dbReference type="GO" id="GO:0008270">
    <property type="term" value="F:zinc ion binding"/>
    <property type="evidence" value="ECO:0007669"/>
    <property type="project" value="UniProtKB-KW"/>
</dbReference>
<dbReference type="GeneID" id="105666598"/>
<feature type="compositionally biased region" description="Basic and acidic residues" evidence="2">
    <location>
        <begin position="39"/>
        <end position="49"/>
    </location>
</feature>
<keyword evidence="1" id="KW-0862">Zinc</keyword>
<proteinExistence type="predicted"/>
<dbReference type="OrthoDB" id="7553315at2759"/>
<feature type="compositionally biased region" description="Low complexity" evidence="2">
    <location>
        <begin position="141"/>
        <end position="161"/>
    </location>
</feature>
<dbReference type="PANTHER" id="PTHR47331:SF1">
    <property type="entry name" value="GAG-LIKE PROTEIN"/>
    <property type="match status" value="1"/>
</dbReference>
<evidence type="ECO:0000313" key="5">
    <source>
        <dbReference type="RefSeq" id="XP_048268301.1"/>
    </source>
</evidence>
<accession>A0A9C6SWK1</accession>
<keyword evidence="1" id="KW-0863">Zinc-finger</keyword>
<evidence type="ECO:0000256" key="1">
    <source>
        <dbReference type="PROSITE-ProRule" id="PRU00047"/>
    </source>
</evidence>
<dbReference type="RefSeq" id="XP_048268301.1">
    <property type="nucleotide sequence ID" value="XM_048412344.1"/>
</dbReference>
<evidence type="ECO:0000256" key="2">
    <source>
        <dbReference type="SAM" id="MobiDB-lite"/>
    </source>
</evidence>
<dbReference type="PROSITE" id="PS50158">
    <property type="entry name" value="ZF_CCHC"/>
    <property type="match status" value="1"/>
</dbReference>
<dbReference type="InterPro" id="IPR036875">
    <property type="entry name" value="Znf_CCHC_sf"/>
</dbReference>
<dbReference type="SUPFAM" id="SSF57756">
    <property type="entry name" value="Retrovirus zinc finger-like domains"/>
    <property type="match status" value="1"/>
</dbReference>